<evidence type="ECO:0000256" key="14">
    <source>
        <dbReference type="ARBA" id="ARBA00047700"/>
    </source>
</evidence>
<dbReference type="Proteomes" id="UP001139308">
    <property type="component" value="Unassembled WGS sequence"/>
</dbReference>
<organism evidence="16 17">
    <name type="scientific">Paraburkholderia tagetis</name>
    <dbReference type="NCBI Taxonomy" id="2913261"/>
    <lineage>
        <taxon>Bacteria</taxon>
        <taxon>Pseudomonadati</taxon>
        <taxon>Pseudomonadota</taxon>
        <taxon>Betaproteobacteria</taxon>
        <taxon>Burkholderiales</taxon>
        <taxon>Burkholderiaceae</taxon>
        <taxon>Paraburkholderia</taxon>
    </lineage>
</organism>
<feature type="domain" description="Pyruvate phosphate dikinase AMP/ATP-binding" evidence="15">
    <location>
        <begin position="19"/>
        <end position="334"/>
    </location>
</feature>
<evidence type="ECO:0000256" key="7">
    <source>
        <dbReference type="ARBA" id="ARBA00022679"/>
    </source>
</evidence>
<comment type="function">
    <text evidence="2">Catalyzes the phosphorylation of pyruvate to phosphoenolpyruvate.</text>
</comment>
<evidence type="ECO:0000313" key="17">
    <source>
        <dbReference type="Proteomes" id="UP001139308"/>
    </source>
</evidence>
<evidence type="ECO:0000256" key="12">
    <source>
        <dbReference type="ARBA" id="ARBA00022842"/>
    </source>
</evidence>
<keyword evidence="17" id="KW-1185">Reference proteome</keyword>
<evidence type="ECO:0000259" key="15">
    <source>
        <dbReference type="Pfam" id="PF01326"/>
    </source>
</evidence>
<name>A0A9X1UJQ2_9BURK</name>
<evidence type="ECO:0000256" key="2">
    <source>
        <dbReference type="ARBA" id="ARBA00002988"/>
    </source>
</evidence>
<evidence type="ECO:0000256" key="10">
    <source>
        <dbReference type="ARBA" id="ARBA00022777"/>
    </source>
</evidence>
<evidence type="ECO:0000256" key="11">
    <source>
        <dbReference type="ARBA" id="ARBA00022840"/>
    </source>
</evidence>
<accession>A0A9X1UJQ2</accession>
<keyword evidence="11" id="KW-0067">ATP-binding</keyword>
<dbReference type="Gene3D" id="3.30.1490.20">
    <property type="entry name" value="ATP-grasp fold, A domain"/>
    <property type="match status" value="1"/>
</dbReference>
<evidence type="ECO:0000256" key="13">
    <source>
        <dbReference type="ARBA" id="ARBA00033470"/>
    </source>
</evidence>
<comment type="cofactor">
    <cofactor evidence="1">
        <name>Mg(2+)</name>
        <dbReference type="ChEBI" id="CHEBI:18420"/>
    </cofactor>
</comment>
<dbReference type="GO" id="GO:0046872">
    <property type="term" value="F:metal ion binding"/>
    <property type="evidence" value="ECO:0007669"/>
    <property type="project" value="UniProtKB-KW"/>
</dbReference>
<comment type="pathway">
    <text evidence="3">Carbohydrate biosynthesis; gluconeogenesis.</text>
</comment>
<dbReference type="GO" id="GO:0008986">
    <property type="term" value="F:pyruvate, water dikinase activity"/>
    <property type="evidence" value="ECO:0007669"/>
    <property type="project" value="UniProtKB-EC"/>
</dbReference>
<evidence type="ECO:0000256" key="9">
    <source>
        <dbReference type="ARBA" id="ARBA00022741"/>
    </source>
</evidence>
<proteinExistence type="inferred from homology"/>
<keyword evidence="8" id="KW-0479">Metal-binding</keyword>
<evidence type="ECO:0000313" key="16">
    <source>
        <dbReference type="EMBL" id="MCG5077077.1"/>
    </source>
</evidence>
<comment type="caution">
    <text evidence="16">The sequence shown here is derived from an EMBL/GenBank/DDBJ whole genome shotgun (WGS) entry which is preliminary data.</text>
</comment>
<dbReference type="Gene3D" id="3.30.470.20">
    <property type="entry name" value="ATP-grasp fold, B domain"/>
    <property type="match status" value="1"/>
</dbReference>
<protein>
    <recommendedName>
        <fullName evidence="6">Phosphoenolpyruvate synthase</fullName>
        <ecNumber evidence="5">2.7.9.2</ecNumber>
    </recommendedName>
    <alternativeName>
        <fullName evidence="13">Pyruvate, water dikinase</fullName>
    </alternativeName>
</protein>
<dbReference type="PANTHER" id="PTHR43030:SF1">
    <property type="entry name" value="PHOSPHOENOLPYRUVATE SYNTHASE"/>
    <property type="match status" value="1"/>
</dbReference>
<evidence type="ECO:0000256" key="4">
    <source>
        <dbReference type="ARBA" id="ARBA00007837"/>
    </source>
</evidence>
<dbReference type="RefSeq" id="WP_238466986.1">
    <property type="nucleotide sequence ID" value="NZ_JAKLJA010000031.1"/>
</dbReference>
<keyword evidence="7" id="KW-0808">Transferase</keyword>
<comment type="catalytic activity">
    <reaction evidence="14">
        <text>pyruvate + ATP + H2O = phosphoenolpyruvate + AMP + phosphate + 2 H(+)</text>
        <dbReference type="Rhea" id="RHEA:11364"/>
        <dbReference type="ChEBI" id="CHEBI:15361"/>
        <dbReference type="ChEBI" id="CHEBI:15377"/>
        <dbReference type="ChEBI" id="CHEBI:15378"/>
        <dbReference type="ChEBI" id="CHEBI:30616"/>
        <dbReference type="ChEBI" id="CHEBI:43474"/>
        <dbReference type="ChEBI" id="CHEBI:58702"/>
        <dbReference type="ChEBI" id="CHEBI:456215"/>
        <dbReference type="EC" id="2.7.9.2"/>
    </reaction>
</comment>
<evidence type="ECO:0000256" key="8">
    <source>
        <dbReference type="ARBA" id="ARBA00022723"/>
    </source>
</evidence>
<dbReference type="EC" id="2.7.9.2" evidence="5"/>
<dbReference type="InterPro" id="IPR002192">
    <property type="entry name" value="PPDK_AMP/ATP-bd"/>
</dbReference>
<dbReference type="EMBL" id="JAKLJA010000031">
    <property type="protein sequence ID" value="MCG5077077.1"/>
    <property type="molecule type" value="Genomic_DNA"/>
</dbReference>
<keyword evidence="9" id="KW-0547">Nucleotide-binding</keyword>
<evidence type="ECO:0000256" key="3">
    <source>
        <dbReference type="ARBA" id="ARBA00004742"/>
    </source>
</evidence>
<dbReference type="Pfam" id="PF01326">
    <property type="entry name" value="PPDK_N"/>
    <property type="match status" value="1"/>
</dbReference>
<dbReference type="InterPro" id="IPR006319">
    <property type="entry name" value="PEP_synth"/>
</dbReference>
<evidence type="ECO:0000256" key="1">
    <source>
        <dbReference type="ARBA" id="ARBA00001946"/>
    </source>
</evidence>
<evidence type="ECO:0000256" key="5">
    <source>
        <dbReference type="ARBA" id="ARBA00011996"/>
    </source>
</evidence>
<dbReference type="PANTHER" id="PTHR43030">
    <property type="entry name" value="PHOSPHOENOLPYRUVATE SYNTHASE"/>
    <property type="match status" value="1"/>
</dbReference>
<dbReference type="AlphaFoldDB" id="A0A9X1UJQ2"/>
<gene>
    <name evidence="16" type="ORF">L5014_27660</name>
</gene>
<evidence type="ECO:0000256" key="6">
    <source>
        <dbReference type="ARBA" id="ARBA00021623"/>
    </source>
</evidence>
<dbReference type="InterPro" id="IPR013815">
    <property type="entry name" value="ATP_grasp_subdomain_1"/>
</dbReference>
<dbReference type="SUPFAM" id="SSF56059">
    <property type="entry name" value="Glutathione synthetase ATP-binding domain-like"/>
    <property type="match status" value="1"/>
</dbReference>
<dbReference type="GO" id="GO:0005524">
    <property type="term" value="F:ATP binding"/>
    <property type="evidence" value="ECO:0007669"/>
    <property type="project" value="UniProtKB-KW"/>
</dbReference>
<keyword evidence="12" id="KW-0460">Magnesium</keyword>
<comment type="similarity">
    <text evidence="4">Belongs to the PEP-utilizing enzyme family.</text>
</comment>
<keyword evidence="10" id="KW-0418">Kinase</keyword>
<reference evidence="16" key="1">
    <citation type="submission" date="2022-01" db="EMBL/GenBank/DDBJ databases">
        <title>Genome sequence and assembly of Parabukholderia sp. RG36.</title>
        <authorList>
            <person name="Chhetri G."/>
        </authorList>
    </citation>
    <scope>NUCLEOTIDE SEQUENCE</scope>
    <source>
        <strain evidence="16">RG36</strain>
    </source>
</reference>
<sequence>MNNAPFILWLDDPAASGSPLLGGKFANLAQMTTAGFAVPPGFGVTTSAYRYFMTANGLAEEARRVCQMCSALTLPEIRNATAHLLERIANAPMPADLEAQIRGSYAQLEAKTGVSALPVAVRSSGESEDLAGASFAGQYDTFLWICGADSVLEHIRACWSGMFGEAVLSYRVDGETVIAKGDYGMCVGIQQMVEARAAGVMFTLNPLNGDRSKIVMEGCWGLGEGVVKGDITPAQFVVDKVTLEIVDRKWTPQTEEYRFVPERGTVDIMPIAPERTNAVCLEASHVRELATLAKHIERTRGAPQDIEWAISEQGDVRVLQVRPETVWSRKAASSLVAKARSPVGHVLARLSGTRVTRQAAVAEEGKS</sequence>